<dbReference type="RefSeq" id="WP_269037396.1">
    <property type="nucleotide sequence ID" value="NZ_CP114040.1"/>
</dbReference>
<organism evidence="7 8">
    <name type="scientific">Nannocystis punicea</name>
    <dbReference type="NCBI Taxonomy" id="2995304"/>
    <lineage>
        <taxon>Bacteria</taxon>
        <taxon>Pseudomonadati</taxon>
        <taxon>Myxococcota</taxon>
        <taxon>Polyangia</taxon>
        <taxon>Nannocystales</taxon>
        <taxon>Nannocystaceae</taxon>
        <taxon>Nannocystis</taxon>
    </lineage>
</organism>
<dbReference type="InterPro" id="IPR036388">
    <property type="entry name" value="WH-like_DNA-bd_sf"/>
</dbReference>
<dbReference type="InterPro" id="IPR013325">
    <property type="entry name" value="RNA_pol_sigma_r2"/>
</dbReference>
<dbReference type="EMBL" id="CP114040">
    <property type="protein sequence ID" value="WAS95064.1"/>
    <property type="molecule type" value="Genomic_DNA"/>
</dbReference>
<evidence type="ECO:0000313" key="8">
    <source>
        <dbReference type="Proteomes" id="UP001164459"/>
    </source>
</evidence>
<reference evidence="7" key="1">
    <citation type="submission" date="2022-11" db="EMBL/GenBank/DDBJ databases">
        <title>Minimal conservation of predation-associated metabolite biosynthetic gene clusters underscores biosynthetic potential of Myxococcota including descriptions for ten novel species: Archangium lansinium sp. nov., Myxococcus landrumus sp. nov., Nannocystis bai.</title>
        <authorList>
            <person name="Ahearne A."/>
            <person name="Stevens C."/>
            <person name="Dowd S."/>
        </authorList>
    </citation>
    <scope>NUCLEOTIDE SEQUENCE</scope>
    <source>
        <strain evidence="7">Fl3</strain>
    </source>
</reference>
<evidence type="ECO:0000256" key="1">
    <source>
        <dbReference type="ARBA" id="ARBA00010641"/>
    </source>
</evidence>
<evidence type="ECO:0000256" key="2">
    <source>
        <dbReference type="ARBA" id="ARBA00023015"/>
    </source>
</evidence>
<evidence type="ECO:0000313" key="7">
    <source>
        <dbReference type="EMBL" id="WAS95064.1"/>
    </source>
</evidence>
<dbReference type="InterPro" id="IPR014284">
    <property type="entry name" value="RNA_pol_sigma-70_dom"/>
</dbReference>
<evidence type="ECO:0000259" key="6">
    <source>
        <dbReference type="Pfam" id="PF08281"/>
    </source>
</evidence>
<dbReference type="PANTHER" id="PTHR43133">
    <property type="entry name" value="RNA POLYMERASE ECF-TYPE SIGMA FACTO"/>
    <property type="match status" value="1"/>
</dbReference>
<dbReference type="InterPro" id="IPR039425">
    <property type="entry name" value="RNA_pol_sigma-70-like"/>
</dbReference>
<dbReference type="InterPro" id="IPR013249">
    <property type="entry name" value="RNA_pol_sigma70_r4_t2"/>
</dbReference>
<dbReference type="Proteomes" id="UP001164459">
    <property type="component" value="Chromosome"/>
</dbReference>
<keyword evidence="4" id="KW-0238">DNA-binding</keyword>
<accession>A0ABY7H7T3</accession>
<dbReference type="PANTHER" id="PTHR43133:SF8">
    <property type="entry name" value="RNA POLYMERASE SIGMA FACTOR HI_1459-RELATED"/>
    <property type="match status" value="1"/>
</dbReference>
<evidence type="ECO:0000256" key="3">
    <source>
        <dbReference type="ARBA" id="ARBA00023082"/>
    </source>
</evidence>
<dbReference type="InterPro" id="IPR013324">
    <property type="entry name" value="RNA_pol_sigma_r3/r4-like"/>
</dbReference>
<dbReference type="Pfam" id="PF08281">
    <property type="entry name" value="Sigma70_r4_2"/>
    <property type="match status" value="1"/>
</dbReference>
<keyword evidence="8" id="KW-1185">Reference proteome</keyword>
<sequence length="180" mass="20451">MAKPTPTEIAALVRAHSHRLHRFFSSSGVPRAEAQDLVQATFEVFLRKLDGPLDDVERYLWGIARMKLLHARTRLKTYEEFHQSHFAASTTTVSQKVDRRLRVSVLLARLDEEERTMFLMRCEGLTIEQIAAATEKGPATVKRRLAEARRHIDAIASETRTPDDAIGVEDVEDSYRHDGA</sequence>
<protein>
    <submittedName>
        <fullName evidence="7">Sigma-70 family RNA polymerase sigma factor</fullName>
    </submittedName>
</protein>
<dbReference type="SUPFAM" id="SSF88946">
    <property type="entry name" value="Sigma2 domain of RNA polymerase sigma factors"/>
    <property type="match status" value="1"/>
</dbReference>
<dbReference type="SUPFAM" id="SSF88659">
    <property type="entry name" value="Sigma3 and sigma4 domains of RNA polymerase sigma factors"/>
    <property type="match status" value="1"/>
</dbReference>
<keyword evidence="2" id="KW-0805">Transcription regulation</keyword>
<evidence type="ECO:0000256" key="4">
    <source>
        <dbReference type="ARBA" id="ARBA00023125"/>
    </source>
</evidence>
<dbReference type="NCBIfam" id="TIGR02937">
    <property type="entry name" value="sigma70-ECF"/>
    <property type="match status" value="1"/>
</dbReference>
<keyword evidence="5" id="KW-0804">Transcription</keyword>
<gene>
    <name evidence="7" type="ORF">O0S08_02790</name>
</gene>
<keyword evidence="3" id="KW-0731">Sigma factor</keyword>
<comment type="similarity">
    <text evidence="1">Belongs to the sigma-70 factor family. ECF subfamily.</text>
</comment>
<dbReference type="Gene3D" id="1.10.1740.10">
    <property type="match status" value="1"/>
</dbReference>
<evidence type="ECO:0000256" key="5">
    <source>
        <dbReference type="ARBA" id="ARBA00023163"/>
    </source>
</evidence>
<dbReference type="Gene3D" id="1.10.10.10">
    <property type="entry name" value="Winged helix-like DNA-binding domain superfamily/Winged helix DNA-binding domain"/>
    <property type="match status" value="1"/>
</dbReference>
<name>A0ABY7H7T3_9BACT</name>
<feature type="domain" description="RNA polymerase sigma factor 70 region 4 type 2" evidence="6">
    <location>
        <begin position="102"/>
        <end position="152"/>
    </location>
</feature>
<proteinExistence type="inferred from homology"/>